<dbReference type="Pfam" id="PF00512">
    <property type="entry name" value="HisKA"/>
    <property type="match status" value="1"/>
</dbReference>
<keyword evidence="10 12" id="KW-0472">Membrane</keyword>
<dbReference type="SMART" id="SM00448">
    <property type="entry name" value="REC"/>
    <property type="match status" value="1"/>
</dbReference>
<evidence type="ECO:0000256" key="3">
    <source>
        <dbReference type="ARBA" id="ARBA00012438"/>
    </source>
</evidence>
<dbReference type="PROSITE" id="PS50110">
    <property type="entry name" value="RESPONSE_REGULATORY"/>
    <property type="match status" value="1"/>
</dbReference>
<keyword evidence="9 12" id="KW-1133">Transmembrane helix</keyword>
<dbReference type="PANTHER" id="PTHR43047:SF72">
    <property type="entry name" value="OSMOSENSING HISTIDINE PROTEIN KINASE SLN1"/>
    <property type="match status" value="1"/>
</dbReference>
<evidence type="ECO:0000256" key="10">
    <source>
        <dbReference type="ARBA" id="ARBA00023136"/>
    </source>
</evidence>
<reference evidence="15" key="1">
    <citation type="submission" date="2022-04" db="EMBL/GenBank/DDBJ databases">
        <title>Whole genome sequence of Sphaerotilus sp. FB-5.</title>
        <authorList>
            <person name="Takeda M."/>
            <person name="Narihara S."/>
            <person name="Akimoto M."/>
            <person name="Akimoto R."/>
            <person name="Nishiyashiki S."/>
            <person name="Murakami T."/>
        </authorList>
    </citation>
    <scope>NUCLEOTIDE SEQUENCE</scope>
    <source>
        <strain evidence="15">FB-5</strain>
    </source>
</reference>
<keyword evidence="16" id="KW-1185">Reference proteome</keyword>
<dbReference type="SUPFAM" id="SSF47384">
    <property type="entry name" value="Homodimeric domain of signal transducing histidine kinase"/>
    <property type="match status" value="1"/>
</dbReference>
<dbReference type="Pfam" id="PF05231">
    <property type="entry name" value="MASE1"/>
    <property type="match status" value="1"/>
</dbReference>
<feature type="transmembrane region" description="Helical" evidence="12">
    <location>
        <begin position="167"/>
        <end position="188"/>
    </location>
</feature>
<feature type="domain" description="Response regulatory" evidence="14">
    <location>
        <begin position="813"/>
        <end position="934"/>
    </location>
</feature>
<name>A0ABM7YPZ1_9BURK</name>
<proteinExistence type="predicted"/>
<dbReference type="CDD" id="cd16922">
    <property type="entry name" value="HATPase_EvgS-ArcB-TorS-like"/>
    <property type="match status" value="1"/>
</dbReference>
<dbReference type="InterPro" id="IPR003661">
    <property type="entry name" value="HisK_dim/P_dom"/>
</dbReference>
<dbReference type="Pfam" id="PF00072">
    <property type="entry name" value="Response_reg"/>
    <property type="match status" value="1"/>
</dbReference>
<comment type="subcellular location">
    <subcellularLocation>
        <location evidence="2">Cell membrane</location>
        <topology evidence="2">Multi-pass membrane protein</topology>
    </subcellularLocation>
</comment>
<keyword evidence="6" id="KW-0808">Transferase</keyword>
<evidence type="ECO:0000256" key="9">
    <source>
        <dbReference type="ARBA" id="ARBA00022989"/>
    </source>
</evidence>
<evidence type="ECO:0000259" key="14">
    <source>
        <dbReference type="PROSITE" id="PS50110"/>
    </source>
</evidence>
<feature type="modified residue" description="4-aspartylphosphate" evidence="11">
    <location>
        <position position="868"/>
    </location>
</feature>
<dbReference type="InterPro" id="IPR036890">
    <property type="entry name" value="HATPase_C_sf"/>
</dbReference>
<keyword evidence="4" id="KW-1003">Cell membrane</keyword>
<dbReference type="Gene3D" id="3.30.565.10">
    <property type="entry name" value="Histidine kinase-like ATPase, C-terminal domain"/>
    <property type="match status" value="1"/>
</dbReference>
<dbReference type="PRINTS" id="PR00344">
    <property type="entry name" value="BCTRLSENSOR"/>
</dbReference>
<feature type="transmembrane region" description="Helical" evidence="12">
    <location>
        <begin position="12"/>
        <end position="30"/>
    </location>
</feature>
<evidence type="ECO:0000256" key="2">
    <source>
        <dbReference type="ARBA" id="ARBA00004651"/>
    </source>
</evidence>
<dbReference type="InterPro" id="IPR003594">
    <property type="entry name" value="HATPase_dom"/>
</dbReference>
<feature type="transmembrane region" description="Helical" evidence="12">
    <location>
        <begin position="200"/>
        <end position="222"/>
    </location>
</feature>
<dbReference type="Gene3D" id="1.10.287.130">
    <property type="match status" value="1"/>
</dbReference>
<accession>A0ABM7YPZ1</accession>
<evidence type="ECO:0000313" key="15">
    <source>
        <dbReference type="EMBL" id="BDI06617.1"/>
    </source>
</evidence>
<evidence type="ECO:0000256" key="11">
    <source>
        <dbReference type="PROSITE-ProRule" id="PRU00169"/>
    </source>
</evidence>
<dbReference type="SMART" id="SM00388">
    <property type="entry name" value="HisKA"/>
    <property type="match status" value="1"/>
</dbReference>
<dbReference type="SUPFAM" id="SSF52172">
    <property type="entry name" value="CheY-like"/>
    <property type="match status" value="1"/>
</dbReference>
<dbReference type="SUPFAM" id="SSF55874">
    <property type="entry name" value="ATPase domain of HSP90 chaperone/DNA topoisomerase II/histidine kinase"/>
    <property type="match status" value="1"/>
</dbReference>
<gene>
    <name evidence="15" type="ORF">CATMQ487_35870</name>
</gene>
<dbReference type="PANTHER" id="PTHR43047">
    <property type="entry name" value="TWO-COMPONENT HISTIDINE PROTEIN KINASE"/>
    <property type="match status" value="1"/>
</dbReference>
<dbReference type="CDD" id="cd17546">
    <property type="entry name" value="REC_hyHK_CKI1_RcsC-like"/>
    <property type="match status" value="1"/>
</dbReference>
<feature type="transmembrane region" description="Helical" evidence="12">
    <location>
        <begin position="68"/>
        <end position="86"/>
    </location>
</feature>
<feature type="domain" description="Histidine kinase" evidence="13">
    <location>
        <begin position="571"/>
        <end position="786"/>
    </location>
</feature>
<evidence type="ECO:0000256" key="8">
    <source>
        <dbReference type="ARBA" id="ARBA00022777"/>
    </source>
</evidence>
<dbReference type="CDD" id="cd00082">
    <property type="entry name" value="HisKA"/>
    <property type="match status" value="1"/>
</dbReference>
<keyword evidence="7 12" id="KW-0812">Transmembrane</keyword>
<evidence type="ECO:0000256" key="4">
    <source>
        <dbReference type="ARBA" id="ARBA00022475"/>
    </source>
</evidence>
<comment type="catalytic activity">
    <reaction evidence="1">
        <text>ATP + protein L-histidine = ADP + protein N-phospho-L-histidine.</text>
        <dbReference type="EC" id="2.7.13.3"/>
    </reaction>
</comment>
<sequence>MTDPFKVMQGPSTVRWVLLNLLLALAYYLAARAGMATSIGPSSVTAIWPPSGLALGALLLWSWRALPGLFAGAFLLNWLGFLWPALGSHTPALLGALLLSISSMAQAGLAAGLLHGLPERLEEAPTQQTLWFTLCVALSCLVAPTLGSAYLQWAGLLPAEDLTYSWLVWWTGDCAGMLVVTPLLLVWLHGAIRRDPIASLTFPIVSIGLGLTLITTAIVGYLERDSRISQFRAQSRELAAALQHELDFTQRDLEVLAALHQRTQVSLEEFRRLASSMHERSPWQHNLSWLPRLDGGGEPRFGRLWTVPLEGLDTVGQRQEADDPLVLPALASAAQHGRISATGLLTGLDGQWLTLRLYGPVVDAATAQPTQPATPHEPARVRGLVSVTLDLATLLRSGDMAAQHRLLNLQWTEEPADSITQSASPTTIVGIQTQGGHVSGLTVSERWSAQRVEERLLLRVADHNWRLVTRPQGMDRWITPSMLQVGVFGSGLAFTALLAGISVLRRRRDLDQAGEHERLTREVAERTQALSDSNARLNAELRERGLLDAALREARERAEAANQAKSMFLANMSHEIRTPLNAVIGYAQLLREDTRLPEQARERILAIDGAGRRLLQLINDVLDLSKIEAGNLSLNPEAFELGRELQDLARLMRQRAESKGLQLDLLLELPQPCWVQADRQKLGQVLLNLLGNAIKFTPQGRVRLRAGLGKAGWVAEIEDSGPGLTREEQAELFEPFRQGASGRAQGGTGLGLALSRRLADAMGGTLTLDSTPGQGTRVRLTLPLVHIEAPADAASPQAPRLRLLPREGTPACRLLVVEDDPASRDILVQTLTALGAQVLQAGQGEEALAQMERLAQAEQQPVDLVFTDIRMPVLDGLGLLRQIRQRWGHALPVVAVSASSLEHERRFYVGEGFQDFVGKPYDLQEIYRLLQHHLPGRWVEAEAAPAEAGAAVPGAAVPAFRSPDLTATLQRLAAAAREGDVAAVRQAMQALQALQAAQPPATAGLDSDTAQRLAQAVRHYDFDTLAALVDQCLAAPVPGAVP</sequence>
<evidence type="ECO:0000256" key="5">
    <source>
        <dbReference type="ARBA" id="ARBA00022553"/>
    </source>
</evidence>
<dbReference type="EC" id="2.7.13.3" evidence="3"/>
<feature type="transmembrane region" description="Helical" evidence="12">
    <location>
        <begin position="92"/>
        <end position="117"/>
    </location>
</feature>
<dbReference type="Gene3D" id="3.40.50.2300">
    <property type="match status" value="1"/>
</dbReference>
<protein>
    <recommendedName>
        <fullName evidence="3">histidine kinase</fullName>
        <ecNumber evidence="3">2.7.13.3</ecNumber>
    </recommendedName>
</protein>
<organism evidence="15 16">
    <name type="scientific">Sphaerotilus microaerophilus</name>
    <dbReference type="NCBI Taxonomy" id="2914710"/>
    <lineage>
        <taxon>Bacteria</taxon>
        <taxon>Pseudomonadati</taxon>
        <taxon>Pseudomonadota</taxon>
        <taxon>Betaproteobacteria</taxon>
        <taxon>Burkholderiales</taxon>
        <taxon>Sphaerotilaceae</taxon>
        <taxon>Sphaerotilus</taxon>
    </lineage>
</organism>
<dbReference type="RefSeq" id="WP_251969874.1">
    <property type="nucleotide sequence ID" value="NZ_AP025730.1"/>
</dbReference>
<evidence type="ECO:0000313" key="16">
    <source>
        <dbReference type="Proteomes" id="UP001057498"/>
    </source>
</evidence>
<dbReference type="InterPro" id="IPR005467">
    <property type="entry name" value="His_kinase_dom"/>
</dbReference>
<dbReference type="InterPro" id="IPR001789">
    <property type="entry name" value="Sig_transdc_resp-reg_receiver"/>
</dbReference>
<dbReference type="EMBL" id="AP025730">
    <property type="protein sequence ID" value="BDI06617.1"/>
    <property type="molecule type" value="Genomic_DNA"/>
</dbReference>
<evidence type="ECO:0000256" key="6">
    <source>
        <dbReference type="ARBA" id="ARBA00022679"/>
    </source>
</evidence>
<dbReference type="InterPro" id="IPR004358">
    <property type="entry name" value="Sig_transdc_His_kin-like_C"/>
</dbReference>
<dbReference type="SMART" id="SM00387">
    <property type="entry name" value="HATPase_c"/>
    <property type="match status" value="1"/>
</dbReference>
<dbReference type="InterPro" id="IPR036097">
    <property type="entry name" value="HisK_dim/P_sf"/>
</dbReference>
<keyword evidence="8" id="KW-0418">Kinase</keyword>
<evidence type="ECO:0000256" key="7">
    <source>
        <dbReference type="ARBA" id="ARBA00022692"/>
    </source>
</evidence>
<evidence type="ECO:0000256" key="1">
    <source>
        <dbReference type="ARBA" id="ARBA00000085"/>
    </source>
</evidence>
<dbReference type="InterPro" id="IPR007895">
    <property type="entry name" value="MASE1"/>
</dbReference>
<feature type="transmembrane region" description="Helical" evidence="12">
    <location>
        <begin position="42"/>
        <end position="61"/>
    </location>
</feature>
<dbReference type="PROSITE" id="PS50109">
    <property type="entry name" value="HIS_KIN"/>
    <property type="match status" value="1"/>
</dbReference>
<dbReference type="Pfam" id="PF02518">
    <property type="entry name" value="HATPase_c"/>
    <property type="match status" value="1"/>
</dbReference>
<feature type="transmembrane region" description="Helical" evidence="12">
    <location>
        <begin position="129"/>
        <end position="147"/>
    </location>
</feature>
<dbReference type="InterPro" id="IPR011006">
    <property type="entry name" value="CheY-like_superfamily"/>
</dbReference>
<evidence type="ECO:0000256" key="12">
    <source>
        <dbReference type="SAM" id="Phobius"/>
    </source>
</evidence>
<dbReference type="Proteomes" id="UP001057498">
    <property type="component" value="Chromosome"/>
</dbReference>
<keyword evidence="5 11" id="KW-0597">Phosphoprotein</keyword>
<evidence type="ECO:0000259" key="13">
    <source>
        <dbReference type="PROSITE" id="PS50109"/>
    </source>
</evidence>